<dbReference type="PANTHER" id="PTHR24148:SF64">
    <property type="entry name" value="HETEROKARYON INCOMPATIBILITY DOMAIN-CONTAINING PROTEIN"/>
    <property type="match status" value="1"/>
</dbReference>
<feature type="repeat" description="ANK" evidence="1">
    <location>
        <begin position="160"/>
        <end position="192"/>
    </location>
</feature>
<dbReference type="Gene3D" id="1.25.40.20">
    <property type="entry name" value="Ankyrin repeat-containing domain"/>
    <property type="match status" value="1"/>
</dbReference>
<dbReference type="PROSITE" id="PS50297">
    <property type="entry name" value="ANK_REP_REGION"/>
    <property type="match status" value="1"/>
</dbReference>
<dbReference type="AlphaFoldDB" id="A0A9P9J8X5"/>
<evidence type="ECO:0000259" key="2">
    <source>
        <dbReference type="Pfam" id="PF06985"/>
    </source>
</evidence>
<dbReference type="Pfam" id="PF06985">
    <property type="entry name" value="HET"/>
    <property type="match status" value="1"/>
</dbReference>
<dbReference type="SMART" id="SM00248">
    <property type="entry name" value="ANK"/>
    <property type="match status" value="3"/>
</dbReference>
<evidence type="ECO:0000313" key="3">
    <source>
        <dbReference type="EMBL" id="KAH7156782.1"/>
    </source>
</evidence>
<dbReference type="InterPro" id="IPR002110">
    <property type="entry name" value="Ankyrin_rpt"/>
</dbReference>
<dbReference type="PROSITE" id="PS51257">
    <property type="entry name" value="PROKAR_LIPOPROTEIN"/>
    <property type="match status" value="1"/>
</dbReference>
<dbReference type="InterPro" id="IPR052895">
    <property type="entry name" value="HetReg/Transcr_Mod"/>
</dbReference>
<dbReference type="SUPFAM" id="SSF48403">
    <property type="entry name" value="Ankyrin repeat"/>
    <property type="match status" value="1"/>
</dbReference>
<feature type="domain" description="Heterokaryon incompatibility" evidence="2">
    <location>
        <begin position="235"/>
        <end position="347"/>
    </location>
</feature>
<sequence length="869" mass="95942">MMSSGKIHDMSDPLPFVYVPLSSGCIRLLERAGEDADGTLRFNIRVCNINDDDLQFHCLSYTWGNPFANGVYGLDHFNSVSADYVPENGVSILVNGRTLRIQKNLHDALSTVPDTAYVDELNRTIGKGQTYLHFAAGKGLGSIIERRIRRGMRVNLVDDQGRTALHYAAENGHADCVEILCRGGSLRGLKDGADKTALDLAKEQGHDGVISVLDNLSKRPDPDLATIVKDQYGADDLIWADAICINQGDIDEKSAQVSMMDRIYLSATFVLAWLGPEDADAVLGLKTLKTLATNIDKFQQSQIVPYSGQDKENYEAAGIPFVSWPEWIALAGVFERQWFKRAWIVQEAILPDVLLMYCGKQKAAWYDLGTVAEALRRNEAKLGTSHSKHFIQQNQIAVAVEWNMAEIYKWRTFMNAAMGPDADKALVYKQSFTLEELVGCFWTFLATDPRDKVFSLHGIINVFGTERLESDYRWSVASVYTRAARQIMKEAGSISLLSHCIVSPHRREELPSWVPDFGLPGVNAIPNLFSADKGLEYQPLDANRLDCSILGLRGLCLGTIGKIANRPASNPGDKFLFDPSWLKLALSLKTAQAYGAKSGISNNLWRTLCMNMSYGSFFDAKKFGPQAPDEFGNQFKIFMMVMILAGADAQVLKHFEIEKPSSDRRLTVITEPYHPFQQDMAAVLDDLDEIAAYDGDECCTPSREEVTVLWDSLQYTVSRLTRANTDGSPVDLYLPPDVISGKARVVGNGLVETGSQLFKRCLSFATAYNVAYGGRQLFTLGDRYLGTGPLSMRVGDEVWILPGLSTPAVLRQVGDASKAALEDALAEVSLGERDSACRYNFVGAAYVHGIMHGEAVGGLHGKLRDIELV</sequence>
<dbReference type="OrthoDB" id="4476201at2759"/>
<comment type="caution">
    <text evidence="3">The sequence shown here is derived from an EMBL/GenBank/DDBJ whole genome shotgun (WGS) entry which is preliminary data.</text>
</comment>
<organism evidence="3 4">
    <name type="scientific">Dactylonectria macrodidyma</name>
    <dbReference type="NCBI Taxonomy" id="307937"/>
    <lineage>
        <taxon>Eukaryota</taxon>
        <taxon>Fungi</taxon>
        <taxon>Dikarya</taxon>
        <taxon>Ascomycota</taxon>
        <taxon>Pezizomycotina</taxon>
        <taxon>Sordariomycetes</taxon>
        <taxon>Hypocreomycetidae</taxon>
        <taxon>Hypocreales</taxon>
        <taxon>Nectriaceae</taxon>
        <taxon>Dactylonectria</taxon>
    </lineage>
</organism>
<evidence type="ECO:0000313" key="4">
    <source>
        <dbReference type="Proteomes" id="UP000738349"/>
    </source>
</evidence>
<dbReference type="InterPro" id="IPR010730">
    <property type="entry name" value="HET"/>
</dbReference>
<dbReference type="PROSITE" id="PS50088">
    <property type="entry name" value="ANK_REPEAT"/>
    <property type="match status" value="2"/>
</dbReference>
<reference evidence="3" key="1">
    <citation type="journal article" date="2021" name="Nat. Commun.">
        <title>Genetic determinants of endophytism in the Arabidopsis root mycobiome.</title>
        <authorList>
            <person name="Mesny F."/>
            <person name="Miyauchi S."/>
            <person name="Thiergart T."/>
            <person name="Pickel B."/>
            <person name="Atanasova L."/>
            <person name="Karlsson M."/>
            <person name="Huettel B."/>
            <person name="Barry K.W."/>
            <person name="Haridas S."/>
            <person name="Chen C."/>
            <person name="Bauer D."/>
            <person name="Andreopoulos W."/>
            <person name="Pangilinan J."/>
            <person name="LaButti K."/>
            <person name="Riley R."/>
            <person name="Lipzen A."/>
            <person name="Clum A."/>
            <person name="Drula E."/>
            <person name="Henrissat B."/>
            <person name="Kohler A."/>
            <person name="Grigoriev I.V."/>
            <person name="Martin F.M."/>
            <person name="Hacquard S."/>
        </authorList>
    </citation>
    <scope>NUCLEOTIDE SEQUENCE</scope>
    <source>
        <strain evidence="3">MPI-CAGE-AT-0147</strain>
    </source>
</reference>
<dbReference type="Proteomes" id="UP000738349">
    <property type="component" value="Unassembled WGS sequence"/>
</dbReference>
<name>A0A9P9J8X5_9HYPO</name>
<keyword evidence="1" id="KW-0040">ANK repeat</keyword>
<keyword evidence="4" id="KW-1185">Reference proteome</keyword>
<dbReference type="PANTHER" id="PTHR24148">
    <property type="entry name" value="ANKYRIN REPEAT DOMAIN-CONTAINING PROTEIN 39 HOMOLOG-RELATED"/>
    <property type="match status" value="1"/>
</dbReference>
<evidence type="ECO:0000256" key="1">
    <source>
        <dbReference type="PROSITE-ProRule" id="PRU00023"/>
    </source>
</evidence>
<dbReference type="Pfam" id="PF12796">
    <property type="entry name" value="Ank_2"/>
    <property type="match status" value="1"/>
</dbReference>
<accession>A0A9P9J8X5</accession>
<protein>
    <submittedName>
        <fullName evidence="3">Heterokaryon incompatibility protein-domain-containing protein</fullName>
    </submittedName>
</protein>
<feature type="repeat" description="ANK" evidence="1">
    <location>
        <begin position="127"/>
        <end position="159"/>
    </location>
</feature>
<gene>
    <name evidence="3" type="ORF">EDB81DRAFT_787917</name>
</gene>
<dbReference type="EMBL" id="JAGMUV010000005">
    <property type="protein sequence ID" value="KAH7156782.1"/>
    <property type="molecule type" value="Genomic_DNA"/>
</dbReference>
<dbReference type="InterPro" id="IPR036770">
    <property type="entry name" value="Ankyrin_rpt-contain_sf"/>
</dbReference>
<proteinExistence type="predicted"/>